<evidence type="ECO:0000313" key="3">
    <source>
        <dbReference type="RefSeq" id="XP_071901074.1"/>
    </source>
</evidence>
<dbReference type="InterPro" id="IPR043502">
    <property type="entry name" value="DNA/RNA_pol_sf"/>
</dbReference>
<feature type="domain" description="Reverse transcriptase" evidence="1">
    <location>
        <begin position="302"/>
        <end position="420"/>
    </location>
</feature>
<dbReference type="Proteomes" id="UP001652660">
    <property type="component" value="Chromosome 4c"/>
</dbReference>
<dbReference type="SUPFAM" id="SSF56672">
    <property type="entry name" value="DNA/RNA polymerases"/>
    <property type="match status" value="1"/>
</dbReference>
<evidence type="ECO:0000259" key="1">
    <source>
        <dbReference type="Pfam" id="PF00078"/>
    </source>
</evidence>
<dbReference type="GeneID" id="140004823"/>
<dbReference type="Pfam" id="PF00078">
    <property type="entry name" value="RVT_1"/>
    <property type="match status" value="1"/>
</dbReference>
<dbReference type="PANTHER" id="PTHR24559:SF444">
    <property type="entry name" value="REVERSE TRANSCRIPTASE DOMAIN-CONTAINING PROTEIN"/>
    <property type="match status" value="1"/>
</dbReference>
<accession>A0ABM4U1C5</accession>
<gene>
    <name evidence="3" type="primary">LOC140004823</name>
</gene>
<sequence length="428" mass="48459">MDEEITFGPRDAVPLASGNHEAIVIDVVTNNYRVKNVYVDQGSAVNIMFYRVFKELSLEDGQLTPVRTPLVGFTGPPVNPEGMITLMVTVGQAPRCRTIPVNFVVVKQPSPYNIFLGRPTLNALRVIPSTLHLSVKFPTPEGVAEMHGDPEVARTCYLAMLQGHEKVVAQATSLEPYIPGEEERQLDTPDEIAEFPLKEGRPDQTIRIGASLPPKEKDNLKALLREYAQVFAWTVEDMLGIPTDLAVHHLNIDPRFRPVKQKKRNFAPERNEVIRKEVGKLLESKIIMDVYYPTWLANPVLVKKEDQSWWMCVDFTDLNKACPKDCFPLPRIDRLVDATVGFDVLCFLDTFKGYHQIEMAEEDREKTSFITEEGTYCYRTMPFGLKNAGATYQRLVNKLFQNQIGRSMEVYVDDMIVKSRAGPQLVPT</sequence>
<dbReference type="Gene3D" id="3.10.10.10">
    <property type="entry name" value="HIV Type 1 Reverse Transcriptase, subunit A, domain 1"/>
    <property type="match status" value="1"/>
</dbReference>
<organism evidence="2 3">
    <name type="scientific">Coffea arabica</name>
    <name type="common">Arabian coffee</name>
    <dbReference type="NCBI Taxonomy" id="13443"/>
    <lineage>
        <taxon>Eukaryota</taxon>
        <taxon>Viridiplantae</taxon>
        <taxon>Streptophyta</taxon>
        <taxon>Embryophyta</taxon>
        <taxon>Tracheophyta</taxon>
        <taxon>Spermatophyta</taxon>
        <taxon>Magnoliopsida</taxon>
        <taxon>eudicotyledons</taxon>
        <taxon>Gunneridae</taxon>
        <taxon>Pentapetalae</taxon>
        <taxon>asterids</taxon>
        <taxon>lamiids</taxon>
        <taxon>Gentianales</taxon>
        <taxon>Rubiaceae</taxon>
        <taxon>Ixoroideae</taxon>
        <taxon>Gardenieae complex</taxon>
        <taxon>Bertiereae - Coffeeae clade</taxon>
        <taxon>Coffeeae</taxon>
        <taxon>Coffea</taxon>
    </lineage>
</organism>
<dbReference type="Gene3D" id="3.30.70.270">
    <property type="match status" value="1"/>
</dbReference>
<name>A0ABM4U1C5_COFAR</name>
<proteinExistence type="predicted"/>
<protein>
    <recommendedName>
        <fullName evidence="1">Reverse transcriptase domain-containing protein</fullName>
    </recommendedName>
</protein>
<dbReference type="Gene3D" id="2.40.70.10">
    <property type="entry name" value="Acid Proteases"/>
    <property type="match status" value="1"/>
</dbReference>
<dbReference type="PANTHER" id="PTHR24559">
    <property type="entry name" value="TRANSPOSON TY3-I GAG-POL POLYPROTEIN"/>
    <property type="match status" value="1"/>
</dbReference>
<dbReference type="InterPro" id="IPR021109">
    <property type="entry name" value="Peptidase_aspartic_dom_sf"/>
</dbReference>
<reference evidence="3" key="1">
    <citation type="submission" date="2025-08" db="UniProtKB">
        <authorList>
            <consortium name="RefSeq"/>
        </authorList>
    </citation>
    <scope>IDENTIFICATION</scope>
    <source>
        <tissue evidence="3">Leaves</tissue>
    </source>
</reference>
<keyword evidence="2" id="KW-1185">Reference proteome</keyword>
<dbReference type="InterPro" id="IPR043128">
    <property type="entry name" value="Rev_trsase/Diguanyl_cyclase"/>
</dbReference>
<dbReference type="CDD" id="cd01647">
    <property type="entry name" value="RT_LTR"/>
    <property type="match status" value="1"/>
</dbReference>
<dbReference type="CDD" id="cd00303">
    <property type="entry name" value="retropepsin_like"/>
    <property type="match status" value="1"/>
</dbReference>
<dbReference type="InterPro" id="IPR053134">
    <property type="entry name" value="RNA-dir_DNA_polymerase"/>
</dbReference>
<dbReference type="RefSeq" id="XP_071901074.1">
    <property type="nucleotide sequence ID" value="XM_072044973.1"/>
</dbReference>
<evidence type="ECO:0000313" key="2">
    <source>
        <dbReference type="Proteomes" id="UP001652660"/>
    </source>
</evidence>
<dbReference type="InterPro" id="IPR000477">
    <property type="entry name" value="RT_dom"/>
</dbReference>